<dbReference type="EMBL" id="JACHIA010000016">
    <property type="protein sequence ID" value="MBB6072637.1"/>
    <property type="molecule type" value="Genomic_DNA"/>
</dbReference>
<protein>
    <submittedName>
        <fullName evidence="1">Uncharacterized protein</fullName>
    </submittedName>
</protein>
<gene>
    <name evidence="1" type="ORF">HNQ61_004300</name>
</gene>
<evidence type="ECO:0000313" key="1">
    <source>
        <dbReference type="EMBL" id="MBB6072637.1"/>
    </source>
</evidence>
<reference evidence="1 2" key="1">
    <citation type="submission" date="2020-08" db="EMBL/GenBank/DDBJ databases">
        <title>Genomic Encyclopedia of Type Strains, Phase IV (KMG-IV): sequencing the most valuable type-strain genomes for metagenomic binning, comparative biology and taxonomic classification.</title>
        <authorList>
            <person name="Goeker M."/>
        </authorList>
    </citation>
    <scope>NUCLEOTIDE SEQUENCE [LARGE SCALE GENOMIC DNA]</scope>
    <source>
        <strain evidence="1 2">DSM 29007</strain>
    </source>
</reference>
<sequence>MTRVLRWGILLLVAGCAWRDEPLTGEDGLAGDEPAVYAAAMHSRFELKDGAAVSIVDSTTAVGPDLRSVDDSVLASPEVWADFRGKQAGPPTGIHIPPSPKYRLVRAADLRGSPAFGKAFPAPGSYVRFSPVGFDRERRHALVFISFSCGPRCGTGDFVFLSRHGSQWRVDKLSVAYFV</sequence>
<dbReference type="RefSeq" id="WP_170032639.1">
    <property type="nucleotide sequence ID" value="NZ_JABDTL010000001.1"/>
</dbReference>
<accession>A0A841H3M6</accession>
<comment type="caution">
    <text evidence="1">The sequence shown here is derived from an EMBL/GenBank/DDBJ whole genome shotgun (WGS) entry which is preliminary data.</text>
</comment>
<name>A0A841H3M6_9BACT</name>
<organism evidence="1 2">
    <name type="scientific">Longimicrobium terrae</name>
    <dbReference type="NCBI Taxonomy" id="1639882"/>
    <lineage>
        <taxon>Bacteria</taxon>
        <taxon>Pseudomonadati</taxon>
        <taxon>Gemmatimonadota</taxon>
        <taxon>Longimicrobiia</taxon>
        <taxon>Longimicrobiales</taxon>
        <taxon>Longimicrobiaceae</taxon>
        <taxon>Longimicrobium</taxon>
    </lineage>
</organism>
<dbReference type="Proteomes" id="UP000582837">
    <property type="component" value="Unassembled WGS sequence"/>
</dbReference>
<keyword evidence="2" id="KW-1185">Reference proteome</keyword>
<dbReference type="AlphaFoldDB" id="A0A841H3M6"/>
<evidence type="ECO:0000313" key="2">
    <source>
        <dbReference type="Proteomes" id="UP000582837"/>
    </source>
</evidence>
<proteinExistence type="predicted"/>